<organism evidence="1 2">
    <name type="scientific">Pseudoscardovia radai</name>
    <dbReference type="NCBI Taxonomy" id="987066"/>
    <lineage>
        <taxon>Bacteria</taxon>
        <taxon>Bacillati</taxon>
        <taxon>Actinomycetota</taxon>
        <taxon>Actinomycetes</taxon>
        <taxon>Bifidobacteriales</taxon>
        <taxon>Bifidobacteriaceae</taxon>
        <taxon>Pseudoscardovia</taxon>
    </lineage>
</organism>
<comment type="caution">
    <text evidence="1">The sequence shown here is derived from an EMBL/GenBank/DDBJ whole genome shotgun (WGS) entry which is preliminary data.</text>
</comment>
<evidence type="ECO:0000313" key="1">
    <source>
        <dbReference type="EMBL" id="OZG52620.1"/>
    </source>
</evidence>
<dbReference type="EMBL" id="MWWR01000003">
    <property type="protein sequence ID" value="OZG52620.1"/>
    <property type="molecule type" value="Genomic_DNA"/>
</dbReference>
<gene>
    <name evidence="1" type="ORF">PSRA_0352</name>
</gene>
<dbReference type="GO" id="GO:0005975">
    <property type="term" value="P:carbohydrate metabolic process"/>
    <property type="evidence" value="ECO:0007669"/>
    <property type="project" value="UniProtKB-ARBA"/>
</dbReference>
<evidence type="ECO:0000313" key="2">
    <source>
        <dbReference type="Proteomes" id="UP000216725"/>
    </source>
</evidence>
<dbReference type="AlphaFoldDB" id="A0A261F0H2"/>
<keyword evidence="2" id="KW-1185">Reference proteome</keyword>
<dbReference type="Proteomes" id="UP000216725">
    <property type="component" value="Unassembled WGS sequence"/>
</dbReference>
<sequence length="179" mass="19653">MATKNKKTNNAPISDESIIEALTTQMKIKDAAKVLGRSYNWLLKKSHDLVQAGLIESRDAYPVYHRTGGPAGKTITVYFNSAVWPQDKYYIRGSFDEWQSEPGFALVSSSSDNAYYSVAITLPQGVEGADFFINNGQDLNDPANLYQPAPGANFHLSASDGSDFTIENFDNAHPGKPQN</sequence>
<protein>
    <submittedName>
        <fullName evidence="1">Uncharacterized protein</fullName>
    </submittedName>
</protein>
<dbReference type="Gene3D" id="2.60.40.10">
    <property type="entry name" value="Immunoglobulins"/>
    <property type="match status" value="1"/>
</dbReference>
<reference evidence="1 2" key="1">
    <citation type="journal article" date="2017" name="BMC Genomics">
        <title>Comparative genomic and phylogenomic analyses of the Bifidobacteriaceae family.</title>
        <authorList>
            <person name="Lugli G.A."/>
            <person name="Milani C."/>
            <person name="Turroni F."/>
            <person name="Duranti S."/>
            <person name="Mancabelli L."/>
            <person name="Mangifesta M."/>
            <person name="Ferrario C."/>
            <person name="Modesto M."/>
            <person name="Mattarelli P."/>
            <person name="Jiri K."/>
            <person name="van Sinderen D."/>
            <person name="Ventura M."/>
        </authorList>
    </citation>
    <scope>NUCLEOTIDE SEQUENCE [LARGE SCALE GENOMIC DNA]</scope>
    <source>
        <strain evidence="1 2">DSM 24742</strain>
    </source>
</reference>
<dbReference type="OrthoDB" id="531568at2"/>
<dbReference type="InterPro" id="IPR013783">
    <property type="entry name" value="Ig-like_fold"/>
</dbReference>
<accession>A0A261F0H2</accession>
<proteinExistence type="predicted"/>
<name>A0A261F0H2_9BIFI</name>
<dbReference type="RefSeq" id="WP_094660148.1">
    <property type="nucleotide sequence ID" value="NZ_JBKZBO010000001.1"/>
</dbReference>